<protein>
    <recommendedName>
        <fullName evidence="5">Methyl-accepting transducer domain-containing protein</fullName>
    </recommendedName>
</protein>
<evidence type="ECO:0000256" key="3">
    <source>
        <dbReference type="PROSITE-ProRule" id="PRU00284"/>
    </source>
</evidence>
<keyword evidence="4" id="KW-0812">Transmembrane</keyword>
<dbReference type="EMBL" id="CP064936">
    <property type="protein sequence ID" value="QQA00866.1"/>
    <property type="molecule type" value="Genomic_DNA"/>
</dbReference>
<dbReference type="AlphaFoldDB" id="A0A7T3V505"/>
<feature type="domain" description="Methyl-accepting transducer" evidence="5">
    <location>
        <begin position="332"/>
        <end position="561"/>
    </location>
</feature>
<feature type="transmembrane region" description="Helical" evidence="4">
    <location>
        <begin position="127"/>
        <end position="150"/>
    </location>
</feature>
<evidence type="ECO:0000256" key="1">
    <source>
        <dbReference type="ARBA" id="ARBA00022500"/>
    </source>
</evidence>
<dbReference type="InterPro" id="IPR004089">
    <property type="entry name" value="MCPsignal_dom"/>
</dbReference>
<keyword evidence="7" id="KW-1185">Reference proteome</keyword>
<evidence type="ECO:0000256" key="2">
    <source>
        <dbReference type="ARBA" id="ARBA00029447"/>
    </source>
</evidence>
<organism evidence="6 7">
    <name type="scientific">Treponema peruense</name>
    <dbReference type="NCBI Taxonomy" id="2787628"/>
    <lineage>
        <taxon>Bacteria</taxon>
        <taxon>Pseudomonadati</taxon>
        <taxon>Spirochaetota</taxon>
        <taxon>Spirochaetia</taxon>
        <taxon>Spirochaetales</taxon>
        <taxon>Treponemataceae</taxon>
        <taxon>Treponema</taxon>
    </lineage>
</organism>
<evidence type="ECO:0000313" key="7">
    <source>
        <dbReference type="Proteomes" id="UP000595224"/>
    </source>
</evidence>
<dbReference type="GO" id="GO:0007165">
    <property type="term" value="P:signal transduction"/>
    <property type="evidence" value="ECO:0007669"/>
    <property type="project" value="UniProtKB-KW"/>
</dbReference>
<evidence type="ECO:0000313" key="6">
    <source>
        <dbReference type="EMBL" id="QQA00866.1"/>
    </source>
</evidence>
<keyword evidence="1" id="KW-0145">Chemotaxis</keyword>
<keyword evidence="4" id="KW-1133">Transmembrane helix</keyword>
<dbReference type="GO" id="GO:0005886">
    <property type="term" value="C:plasma membrane"/>
    <property type="evidence" value="ECO:0007669"/>
    <property type="project" value="TreeGrafter"/>
</dbReference>
<sequence>MDQPTISRPSRAVPVLHMLLNLILIPYVTVYILAAKLLTPGQLGAIFIQPAILCFLAFHITVSILTYRILTKKIMTYDGTPESCDYINKLTVVNHILNMILPISEGIVLPIILHIESKKIGAETIEILPMIFTCLGTTFLLVLFIYIFWIENFEKWLRFLPLKRQHVYFNITSRNSLIIFFSALGIGLVSVAPLLFTANHGIPIYTLVVRKILPQLLTGIFYMVLDSYFMMRNISCRLNLVNALGEKLENRDYTSKKLDVVSRDEIGILMNSMNDLLYTTRTILLQIGNAAQSSDKAADETTDAVSEISSSTNEIVEHINDVKRRMIEQASGVEKSASTIKEIVQNIEKLNTSIEQQSAAVEESSAAVRQMVANIGSVSAILDKNADSMNKLGDASEVGQQRVETAVNMAEKIIQESSGLLEASTVIQNIADQTNLLAMNAAIEAAHAGEAGKGFAVVADEIRKLAEQSNVQGKKITESLNSLEESINQVAESSRALQNQFGVIFDLTKTVRQQEEVVMNAMKEQSEGSSQILEAMKDIDDSTISVKQGSSEMMTGSHQVSEEMDLLGNSTAEINTAISEMANSTDSIINSVEKGNLAAEKNKNSARQMADKISQFTV</sequence>
<dbReference type="InterPro" id="IPR051310">
    <property type="entry name" value="MCP_chemotaxis"/>
</dbReference>
<dbReference type="GO" id="GO:0006935">
    <property type="term" value="P:chemotaxis"/>
    <property type="evidence" value="ECO:0007669"/>
    <property type="project" value="UniProtKB-KW"/>
</dbReference>
<dbReference type="RefSeq" id="WP_198442529.1">
    <property type="nucleotide sequence ID" value="NZ_CBCSHE010000005.1"/>
</dbReference>
<dbReference type="GO" id="GO:0004888">
    <property type="term" value="F:transmembrane signaling receptor activity"/>
    <property type="evidence" value="ECO:0007669"/>
    <property type="project" value="InterPro"/>
</dbReference>
<dbReference type="PANTHER" id="PTHR43531">
    <property type="entry name" value="PROTEIN ICFG"/>
    <property type="match status" value="1"/>
</dbReference>
<reference evidence="6 7" key="1">
    <citation type="submission" date="2020-11" db="EMBL/GenBank/DDBJ databases">
        <title>Treponema Peruensis nv. sp., first commensal Treponema isolated from human feces.</title>
        <authorList>
            <person name="Belkhou C."/>
            <person name="Raes J."/>
        </authorList>
    </citation>
    <scope>NUCLEOTIDE SEQUENCE [LARGE SCALE GENOMIC DNA]</scope>
    <source>
        <strain evidence="6 7">RCC2812</strain>
    </source>
</reference>
<evidence type="ECO:0000256" key="4">
    <source>
        <dbReference type="SAM" id="Phobius"/>
    </source>
</evidence>
<gene>
    <name evidence="6" type="ORF">IWA51_11520</name>
</gene>
<dbReference type="Pfam" id="PF00015">
    <property type="entry name" value="MCPsignal"/>
    <property type="match status" value="1"/>
</dbReference>
<dbReference type="InterPro" id="IPR004090">
    <property type="entry name" value="Chemotax_Me-accpt_rcpt"/>
</dbReference>
<feature type="transmembrane region" description="Helical" evidence="4">
    <location>
        <begin position="171"/>
        <end position="196"/>
    </location>
</feature>
<feature type="transmembrane region" description="Helical" evidence="4">
    <location>
        <begin position="12"/>
        <end position="34"/>
    </location>
</feature>
<dbReference type="PANTHER" id="PTHR43531:SF11">
    <property type="entry name" value="METHYL-ACCEPTING CHEMOTAXIS PROTEIN 3"/>
    <property type="match status" value="1"/>
</dbReference>
<name>A0A7T3V505_9SPIR</name>
<dbReference type="Proteomes" id="UP000595224">
    <property type="component" value="Chromosome"/>
</dbReference>
<accession>A0A7T3V505</accession>
<evidence type="ECO:0000259" key="5">
    <source>
        <dbReference type="PROSITE" id="PS50111"/>
    </source>
</evidence>
<dbReference type="SUPFAM" id="SSF58104">
    <property type="entry name" value="Methyl-accepting chemotaxis protein (MCP) signaling domain"/>
    <property type="match status" value="2"/>
</dbReference>
<keyword evidence="3" id="KW-0807">Transducer</keyword>
<dbReference type="PROSITE" id="PS50111">
    <property type="entry name" value="CHEMOTAXIS_TRANSDUC_2"/>
    <property type="match status" value="1"/>
</dbReference>
<dbReference type="KEGG" id="tper:IWA51_11520"/>
<comment type="similarity">
    <text evidence="2">Belongs to the methyl-accepting chemotaxis (MCP) protein family.</text>
</comment>
<keyword evidence="4" id="KW-0472">Membrane</keyword>
<dbReference type="PRINTS" id="PR00260">
    <property type="entry name" value="CHEMTRNSDUCR"/>
</dbReference>
<proteinExistence type="inferred from homology"/>
<dbReference type="Gene3D" id="1.10.287.950">
    <property type="entry name" value="Methyl-accepting chemotaxis protein"/>
    <property type="match status" value="2"/>
</dbReference>
<dbReference type="SMART" id="SM00283">
    <property type="entry name" value="MA"/>
    <property type="match status" value="1"/>
</dbReference>
<feature type="transmembrane region" description="Helical" evidence="4">
    <location>
        <begin position="202"/>
        <end position="225"/>
    </location>
</feature>
<feature type="transmembrane region" description="Helical" evidence="4">
    <location>
        <begin position="46"/>
        <end position="67"/>
    </location>
</feature>